<evidence type="ECO:0000313" key="5">
    <source>
        <dbReference type="Proteomes" id="UP001589943"/>
    </source>
</evidence>
<name>A0ABV6PFD6_9SPHN</name>
<evidence type="ECO:0000313" key="4">
    <source>
        <dbReference type="EMBL" id="MFC0588542.1"/>
    </source>
</evidence>
<feature type="compositionally biased region" description="Polar residues" evidence="1">
    <location>
        <begin position="219"/>
        <end position="230"/>
    </location>
</feature>
<dbReference type="EMBL" id="JBHLTL010000001">
    <property type="protein sequence ID" value="MFC0588542.1"/>
    <property type="molecule type" value="Genomic_DNA"/>
</dbReference>
<organism evidence="4 5">
    <name type="scientific">Novosphingobium aquiterrae</name>
    <dbReference type="NCBI Taxonomy" id="624388"/>
    <lineage>
        <taxon>Bacteria</taxon>
        <taxon>Pseudomonadati</taxon>
        <taxon>Pseudomonadota</taxon>
        <taxon>Alphaproteobacteria</taxon>
        <taxon>Sphingomonadales</taxon>
        <taxon>Sphingomonadaceae</taxon>
        <taxon>Novosphingobium</taxon>
    </lineage>
</organism>
<feature type="domain" description="Plasmid replication protein C N-terminal" evidence="2">
    <location>
        <begin position="13"/>
        <end position="159"/>
    </location>
</feature>
<dbReference type="RefSeq" id="WP_379480039.1">
    <property type="nucleotide sequence ID" value="NZ_JBHLTL010000001.1"/>
</dbReference>
<evidence type="ECO:0000259" key="2">
    <source>
        <dbReference type="Pfam" id="PF03428"/>
    </source>
</evidence>
<evidence type="ECO:0000256" key="1">
    <source>
        <dbReference type="SAM" id="MobiDB-lite"/>
    </source>
</evidence>
<feature type="compositionally biased region" description="Basic and acidic residues" evidence="1">
    <location>
        <begin position="204"/>
        <end position="218"/>
    </location>
</feature>
<accession>A0ABV6PFD6</accession>
<dbReference type="InterPro" id="IPR021760">
    <property type="entry name" value="RepC_C"/>
</dbReference>
<evidence type="ECO:0000259" key="3">
    <source>
        <dbReference type="Pfam" id="PF11800"/>
    </source>
</evidence>
<dbReference type="Pfam" id="PF11800">
    <property type="entry name" value="RP-C_C"/>
    <property type="match status" value="1"/>
</dbReference>
<gene>
    <name evidence="4" type="primary">repC</name>
    <name evidence="4" type="ORF">ACFFF7_03875</name>
</gene>
<keyword evidence="5" id="KW-1185">Reference proteome</keyword>
<comment type="caution">
    <text evidence="4">The sequence shown here is derived from an EMBL/GenBank/DDBJ whole genome shotgun (WGS) entry which is preliminary data.</text>
</comment>
<protein>
    <submittedName>
        <fullName evidence="4">Replication initiation protein RepC</fullName>
    </submittedName>
</protein>
<feature type="region of interest" description="Disordered" evidence="1">
    <location>
        <begin position="204"/>
        <end position="239"/>
    </location>
</feature>
<dbReference type="Proteomes" id="UP001589943">
    <property type="component" value="Unassembled WGS sequence"/>
</dbReference>
<proteinExistence type="predicted"/>
<reference evidence="4 5" key="1">
    <citation type="submission" date="2024-09" db="EMBL/GenBank/DDBJ databases">
        <authorList>
            <person name="Sun Q."/>
            <person name="Mori K."/>
        </authorList>
    </citation>
    <scope>NUCLEOTIDE SEQUENCE [LARGE SCALE GENOMIC DNA]</scope>
    <source>
        <strain evidence="4 5">NCAIM B.02537</strain>
    </source>
</reference>
<dbReference type="InterPro" id="IPR005090">
    <property type="entry name" value="RepC_N"/>
</dbReference>
<feature type="domain" description="Plasmid replication protein C C-terminal" evidence="3">
    <location>
        <begin position="252"/>
        <end position="347"/>
    </location>
</feature>
<dbReference type="Pfam" id="PF03428">
    <property type="entry name" value="RP-C"/>
    <property type="match status" value="1"/>
</dbReference>
<sequence>MSATLVHGGLHAGVRRIDLLSLVEDLGKRGLGLSSTATRVLRHYVWRSRDDDYRTGRICALWDRVCRTADDLDLCSRAINDAERELEAKGLIARTTGGNGARSGLRSGGVIRWAAGINLAPLIERYADLKAAWEARELEQHAIDTCKAEIRRLRRLIRNGAEPELMARADAILPDGRIAPIQRIEKLETIRAALQAVLADLASDPRAKKTSDRPEENSRPNIQNQDSSRSCSERPTEPTITPRVALELASNEFRLIASGHGDPGWPSLVEASRQTASWLGIGQRTWGKACSLLGRERAALCVLVIDRNSRLQSGHRYRAEHAGKCLSGMVRRAKSGGFNLEGLLRAFQRDELAGSGAVSEASPPEPDQGQSMASLTAQILSRIGTFRGDAA</sequence>